<dbReference type="NCBIfam" id="TIGR01072">
    <property type="entry name" value="murA"/>
    <property type="match status" value="1"/>
</dbReference>
<feature type="domain" description="Enolpyruvate transferase" evidence="13">
    <location>
        <begin position="7"/>
        <end position="411"/>
    </location>
</feature>
<sequence length="434" mass="46059">MDVLRITGSQPLEGTITASGAKNACLPIFAATLLTGETCVIENAPDLSDVRFMGKLLEALGAEVERPAPNTWRITAKEIAHRAPYDLVRKMRASVCLLGPLVARMKQAEVSLPGGCVIGPRPIDLHLKGLSKLGCEVEVKNGYVFVDAKNAHGGHVFLGGRHGSTVTGTANLVMAAVMTPGITRIESAACEPEVVDLCKMLLSMGAKIDGVGSHALTIEGVERLGGTTFRVINDRIEAGSFLLAAAMTESNVRVEGAEAEHLAALLDKLEEAGLDYSIESADAIRVRGKPGSLKPVDIITLPHPGYPTDVQAQMCTLMSMTPGLSIITERIYPNRFMHVPELQRMGADIAIEGASAIIKGKSSPLSGAPVMASDLRASAALVLAGLAATGDTWVQRIYHLDRGYEKLDEKLRGLGAKVERLPDSEMPKDEDTAA</sequence>
<dbReference type="GO" id="GO:0008760">
    <property type="term" value="F:UDP-N-acetylglucosamine 1-carboxyvinyltransferase activity"/>
    <property type="evidence" value="ECO:0007669"/>
    <property type="project" value="UniProtKB-UniRule"/>
</dbReference>
<dbReference type="Proteomes" id="UP001304300">
    <property type="component" value="Chromosome"/>
</dbReference>
<feature type="binding site" evidence="12">
    <location>
        <begin position="121"/>
        <end position="125"/>
    </location>
    <ligand>
        <name>UDP-N-acetyl-alpha-D-glucosamine</name>
        <dbReference type="ChEBI" id="CHEBI:57705"/>
    </ligand>
</feature>
<evidence type="ECO:0000256" key="4">
    <source>
        <dbReference type="ARBA" id="ARBA00022618"/>
    </source>
</evidence>
<dbReference type="InterPro" id="IPR050068">
    <property type="entry name" value="MurA_subfamily"/>
</dbReference>
<evidence type="ECO:0000256" key="12">
    <source>
        <dbReference type="HAMAP-Rule" id="MF_00111"/>
    </source>
</evidence>
<dbReference type="Pfam" id="PF00275">
    <property type="entry name" value="EPSP_synthase"/>
    <property type="match status" value="1"/>
</dbReference>
<evidence type="ECO:0000256" key="9">
    <source>
        <dbReference type="ARBA" id="ARBA00023316"/>
    </source>
</evidence>
<dbReference type="Gene3D" id="3.65.10.10">
    <property type="entry name" value="Enolpyruvate transferase domain"/>
    <property type="match status" value="2"/>
</dbReference>
<gene>
    <name evidence="12 14" type="primary">murA</name>
    <name evidence="14" type="ORF">RZN69_05130</name>
</gene>
<dbReference type="GO" id="GO:0005737">
    <property type="term" value="C:cytoplasm"/>
    <property type="evidence" value="ECO:0007669"/>
    <property type="project" value="UniProtKB-SubCell"/>
</dbReference>
<evidence type="ECO:0000256" key="3">
    <source>
        <dbReference type="ARBA" id="ARBA00022490"/>
    </source>
</evidence>
<dbReference type="InterPro" id="IPR013792">
    <property type="entry name" value="RNA3'P_cycl/enolpyr_Trfase_a/b"/>
</dbReference>
<comment type="pathway">
    <text evidence="2 12">Cell wall biogenesis; peptidoglycan biosynthesis.</text>
</comment>
<comment type="catalytic activity">
    <reaction evidence="11 12">
        <text>phosphoenolpyruvate + UDP-N-acetyl-alpha-D-glucosamine = UDP-N-acetyl-3-O-(1-carboxyvinyl)-alpha-D-glucosamine + phosphate</text>
        <dbReference type="Rhea" id="RHEA:18681"/>
        <dbReference type="ChEBI" id="CHEBI:43474"/>
        <dbReference type="ChEBI" id="CHEBI:57705"/>
        <dbReference type="ChEBI" id="CHEBI:58702"/>
        <dbReference type="ChEBI" id="CHEBI:68483"/>
        <dbReference type="EC" id="2.5.1.7"/>
    </reaction>
</comment>
<feature type="binding site" evidence="12">
    <location>
        <position position="331"/>
    </location>
    <ligand>
        <name>UDP-N-acetyl-alpha-D-glucosamine</name>
        <dbReference type="ChEBI" id="CHEBI:57705"/>
    </ligand>
</feature>
<keyword evidence="3 12" id="KW-0963">Cytoplasm</keyword>
<evidence type="ECO:0000256" key="2">
    <source>
        <dbReference type="ARBA" id="ARBA00004752"/>
    </source>
</evidence>
<keyword evidence="8 12" id="KW-0131">Cell cycle</keyword>
<evidence type="ECO:0000259" key="13">
    <source>
        <dbReference type="Pfam" id="PF00275"/>
    </source>
</evidence>
<organism evidence="14 15">
    <name type="scientific">Rubellicoccus peritrichatus</name>
    <dbReference type="NCBI Taxonomy" id="3080537"/>
    <lineage>
        <taxon>Bacteria</taxon>
        <taxon>Pseudomonadati</taxon>
        <taxon>Verrucomicrobiota</taxon>
        <taxon>Opitutia</taxon>
        <taxon>Puniceicoccales</taxon>
        <taxon>Cerasicoccaceae</taxon>
        <taxon>Rubellicoccus</taxon>
    </lineage>
</organism>
<reference evidence="14 15" key="1">
    <citation type="submission" date="2023-10" db="EMBL/GenBank/DDBJ databases">
        <title>Rubellicoccus peritrichatus gen. nov., sp. nov., isolated from an algae of coral reef tank.</title>
        <authorList>
            <person name="Luo J."/>
        </authorList>
    </citation>
    <scope>NUCLEOTIDE SEQUENCE [LARGE SCALE GENOMIC DNA]</scope>
    <source>
        <strain evidence="14 15">CR14</strain>
    </source>
</reference>
<dbReference type="RefSeq" id="WP_317834984.1">
    <property type="nucleotide sequence ID" value="NZ_CP136920.1"/>
</dbReference>
<evidence type="ECO:0000256" key="7">
    <source>
        <dbReference type="ARBA" id="ARBA00022984"/>
    </source>
</evidence>
<proteinExistence type="inferred from homology"/>
<dbReference type="InterPro" id="IPR005750">
    <property type="entry name" value="UDP_GlcNAc_COvinyl_MurA"/>
</dbReference>
<dbReference type="NCBIfam" id="NF006873">
    <property type="entry name" value="PRK09369.1"/>
    <property type="match status" value="1"/>
</dbReference>
<dbReference type="AlphaFoldDB" id="A0AAQ3LF05"/>
<evidence type="ECO:0000256" key="6">
    <source>
        <dbReference type="ARBA" id="ARBA00022960"/>
    </source>
</evidence>
<dbReference type="GO" id="GO:0019277">
    <property type="term" value="P:UDP-N-acetylgalactosamine biosynthetic process"/>
    <property type="evidence" value="ECO:0007669"/>
    <property type="project" value="InterPro"/>
</dbReference>
<comment type="subcellular location">
    <subcellularLocation>
        <location evidence="1 12">Cytoplasm</location>
    </subcellularLocation>
</comment>
<dbReference type="EMBL" id="CP136920">
    <property type="protein sequence ID" value="WOO42463.1"/>
    <property type="molecule type" value="Genomic_DNA"/>
</dbReference>
<feature type="active site" description="Proton donor" evidence="12">
    <location>
        <position position="116"/>
    </location>
</feature>
<evidence type="ECO:0000313" key="14">
    <source>
        <dbReference type="EMBL" id="WOO42463.1"/>
    </source>
</evidence>
<evidence type="ECO:0000256" key="10">
    <source>
        <dbReference type="ARBA" id="ARBA00038367"/>
    </source>
</evidence>
<dbReference type="PANTHER" id="PTHR43783">
    <property type="entry name" value="UDP-N-ACETYLGLUCOSAMINE 1-CARBOXYVINYLTRANSFERASE"/>
    <property type="match status" value="1"/>
</dbReference>
<dbReference type="GO" id="GO:0009252">
    <property type="term" value="P:peptidoglycan biosynthetic process"/>
    <property type="evidence" value="ECO:0007669"/>
    <property type="project" value="UniProtKB-UniRule"/>
</dbReference>
<dbReference type="InterPro" id="IPR036968">
    <property type="entry name" value="Enolpyruvate_Tfrase_sf"/>
</dbReference>
<evidence type="ECO:0000313" key="15">
    <source>
        <dbReference type="Proteomes" id="UP001304300"/>
    </source>
</evidence>
<evidence type="ECO:0000256" key="8">
    <source>
        <dbReference type="ARBA" id="ARBA00023306"/>
    </source>
</evidence>
<keyword evidence="7 12" id="KW-0573">Peptidoglycan synthesis</keyword>
<name>A0AAQ3LF05_9BACT</name>
<dbReference type="KEGG" id="puo:RZN69_05130"/>
<evidence type="ECO:0000256" key="1">
    <source>
        <dbReference type="ARBA" id="ARBA00004496"/>
    </source>
</evidence>
<protein>
    <recommendedName>
        <fullName evidence="12">UDP-N-acetylglucosamine 1-carboxyvinyltransferase</fullName>
        <ecNumber evidence="12">2.5.1.7</ecNumber>
    </recommendedName>
    <alternativeName>
        <fullName evidence="12">Enoylpyruvate transferase</fullName>
    </alternativeName>
    <alternativeName>
        <fullName evidence="12">UDP-N-acetylglucosamine enolpyruvyl transferase</fullName>
        <shortName evidence="12">EPT</shortName>
    </alternativeName>
</protein>
<dbReference type="GO" id="GO:0071555">
    <property type="term" value="P:cell wall organization"/>
    <property type="evidence" value="ECO:0007669"/>
    <property type="project" value="UniProtKB-KW"/>
</dbReference>
<keyword evidence="5 12" id="KW-0808">Transferase</keyword>
<dbReference type="HAMAP" id="MF_00111">
    <property type="entry name" value="MurA"/>
    <property type="match status" value="1"/>
</dbReference>
<keyword evidence="6 12" id="KW-0133">Cell shape</keyword>
<dbReference type="InterPro" id="IPR001986">
    <property type="entry name" value="Enolpyruvate_Tfrase_dom"/>
</dbReference>
<evidence type="ECO:0000256" key="5">
    <source>
        <dbReference type="ARBA" id="ARBA00022679"/>
    </source>
</evidence>
<comment type="function">
    <text evidence="12">Cell wall formation. Adds enolpyruvyl to UDP-N-acetylglucosamine.</text>
</comment>
<comment type="caution">
    <text evidence="12">Lacks conserved residue(s) required for the propagation of feature annotation.</text>
</comment>
<dbReference type="SUPFAM" id="SSF55205">
    <property type="entry name" value="EPT/RTPC-like"/>
    <property type="match status" value="1"/>
</dbReference>
<feature type="binding site" evidence="12">
    <location>
        <position position="92"/>
    </location>
    <ligand>
        <name>UDP-N-acetyl-alpha-D-glucosamine</name>
        <dbReference type="ChEBI" id="CHEBI:57705"/>
    </ligand>
</feature>
<dbReference type="PANTHER" id="PTHR43783:SF1">
    <property type="entry name" value="UDP-N-ACETYLGLUCOSAMINE 1-CARBOXYVINYLTRANSFERASE"/>
    <property type="match status" value="1"/>
</dbReference>
<dbReference type="GO" id="GO:0051301">
    <property type="term" value="P:cell division"/>
    <property type="evidence" value="ECO:0007669"/>
    <property type="project" value="UniProtKB-KW"/>
</dbReference>
<evidence type="ECO:0000256" key="11">
    <source>
        <dbReference type="ARBA" id="ARBA00047527"/>
    </source>
</evidence>
<feature type="binding site" evidence="12">
    <location>
        <begin position="22"/>
        <end position="23"/>
    </location>
    <ligand>
        <name>phosphoenolpyruvate</name>
        <dbReference type="ChEBI" id="CHEBI:58702"/>
    </ligand>
</feature>
<accession>A0AAQ3LF05</accession>
<keyword evidence="12" id="KW-0670">Pyruvate</keyword>
<keyword evidence="15" id="KW-1185">Reference proteome</keyword>
<keyword evidence="9 12" id="KW-0961">Cell wall biogenesis/degradation</keyword>
<comment type="similarity">
    <text evidence="10 12">Belongs to the EPSP synthase family. MurA subfamily.</text>
</comment>
<feature type="binding site" evidence="12">
    <location>
        <position position="309"/>
    </location>
    <ligand>
        <name>UDP-N-acetyl-alpha-D-glucosamine</name>
        <dbReference type="ChEBI" id="CHEBI:57705"/>
    </ligand>
</feature>
<keyword evidence="4 12" id="KW-0132">Cell division</keyword>
<dbReference type="CDD" id="cd01555">
    <property type="entry name" value="UdpNAET"/>
    <property type="match status" value="1"/>
</dbReference>
<dbReference type="GO" id="GO:0008360">
    <property type="term" value="P:regulation of cell shape"/>
    <property type="evidence" value="ECO:0007669"/>
    <property type="project" value="UniProtKB-KW"/>
</dbReference>
<feature type="modified residue" description="2-(S-cysteinyl)pyruvic acid O-phosphothioketal" evidence="12">
    <location>
        <position position="116"/>
    </location>
</feature>
<dbReference type="EC" id="2.5.1.7" evidence="12"/>